<dbReference type="Proteomes" id="UP000053989">
    <property type="component" value="Unassembled WGS sequence"/>
</dbReference>
<dbReference type="PANTHER" id="PTHR46564">
    <property type="entry name" value="TRANSPOSASE"/>
    <property type="match status" value="1"/>
</dbReference>
<dbReference type="InterPro" id="IPR038717">
    <property type="entry name" value="Tc1-like_DDE_dom"/>
</dbReference>
<dbReference type="InterPro" id="IPR036397">
    <property type="entry name" value="RNaseH_sf"/>
</dbReference>
<dbReference type="HOGENOM" id="CLU_188058_1_0_1"/>
<gene>
    <name evidence="2" type="ORF">SCLCIDRAFT_77355</name>
</gene>
<accession>A0A0C3DVG7</accession>
<evidence type="ECO:0000313" key="2">
    <source>
        <dbReference type="EMBL" id="KIM64575.1"/>
    </source>
</evidence>
<dbReference type="InParanoid" id="A0A0C3DVG7"/>
<dbReference type="EMBL" id="KN822027">
    <property type="protein sequence ID" value="KIM64575.1"/>
    <property type="molecule type" value="Genomic_DNA"/>
</dbReference>
<organism evidence="2 3">
    <name type="scientific">Scleroderma citrinum Foug A</name>
    <dbReference type="NCBI Taxonomy" id="1036808"/>
    <lineage>
        <taxon>Eukaryota</taxon>
        <taxon>Fungi</taxon>
        <taxon>Dikarya</taxon>
        <taxon>Basidiomycota</taxon>
        <taxon>Agaricomycotina</taxon>
        <taxon>Agaricomycetes</taxon>
        <taxon>Agaricomycetidae</taxon>
        <taxon>Boletales</taxon>
        <taxon>Sclerodermatineae</taxon>
        <taxon>Sclerodermataceae</taxon>
        <taxon>Scleroderma</taxon>
    </lineage>
</organism>
<dbReference type="STRING" id="1036808.A0A0C3DVG7"/>
<dbReference type="GO" id="GO:0003676">
    <property type="term" value="F:nucleic acid binding"/>
    <property type="evidence" value="ECO:0007669"/>
    <property type="project" value="InterPro"/>
</dbReference>
<reference evidence="2 3" key="1">
    <citation type="submission" date="2014-04" db="EMBL/GenBank/DDBJ databases">
        <authorList>
            <consortium name="DOE Joint Genome Institute"/>
            <person name="Kuo A."/>
            <person name="Kohler A."/>
            <person name="Nagy L.G."/>
            <person name="Floudas D."/>
            <person name="Copeland A."/>
            <person name="Barry K.W."/>
            <person name="Cichocki N."/>
            <person name="Veneault-Fourrey C."/>
            <person name="LaButti K."/>
            <person name="Lindquist E.A."/>
            <person name="Lipzen A."/>
            <person name="Lundell T."/>
            <person name="Morin E."/>
            <person name="Murat C."/>
            <person name="Sun H."/>
            <person name="Tunlid A."/>
            <person name="Henrissat B."/>
            <person name="Grigoriev I.V."/>
            <person name="Hibbett D.S."/>
            <person name="Martin F."/>
            <person name="Nordberg H.P."/>
            <person name="Cantor M.N."/>
            <person name="Hua S.X."/>
        </authorList>
    </citation>
    <scope>NUCLEOTIDE SEQUENCE [LARGE SCALE GENOMIC DNA]</scope>
    <source>
        <strain evidence="2 3">Foug A</strain>
    </source>
</reference>
<feature type="domain" description="Tc1-like transposase DDE" evidence="1">
    <location>
        <begin position="4"/>
        <end position="68"/>
    </location>
</feature>
<evidence type="ECO:0000313" key="3">
    <source>
        <dbReference type="Proteomes" id="UP000053989"/>
    </source>
</evidence>
<name>A0A0C3DVG7_9AGAM</name>
<dbReference type="OrthoDB" id="2142724at2759"/>
<protein>
    <recommendedName>
        <fullName evidence="1">Tc1-like transposase DDE domain-containing protein</fullName>
    </recommendedName>
</protein>
<dbReference type="Pfam" id="PF13358">
    <property type="entry name" value="DDE_3"/>
    <property type="match status" value="1"/>
</dbReference>
<dbReference type="AlphaFoldDB" id="A0A0C3DVG7"/>
<feature type="non-terminal residue" evidence="2">
    <location>
        <position position="68"/>
    </location>
</feature>
<dbReference type="PANTHER" id="PTHR46564:SF1">
    <property type="entry name" value="TRANSPOSASE"/>
    <property type="match status" value="1"/>
</dbReference>
<sequence>YSIVPIITLDGIITYEIIEGPVNSEWFARFLREYVLPLTTPYPGPQSVLVLDNCRIHHNEAICQLVED</sequence>
<evidence type="ECO:0000259" key="1">
    <source>
        <dbReference type="Pfam" id="PF13358"/>
    </source>
</evidence>
<proteinExistence type="predicted"/>
<dbReference type="Gene3D" id="3.30.420.10">
    <property type="entry name" value="Ribonuclease H-like superfamily/Ribonuclease H"/>
    <property type="match status" value="1"/>
</dbReference>
<keyword evidence="3" id="KW-1185">Reference proteome</keyword>
<reference evidence="3" key="2">
    <citation type="submission" date="2015-01" db="EMBL/GenBank/DDBJ databases">
        <title>Evolutionary Origins and Diversification of the Mycorrhizal Mutualists.</title>
        <authorList>
            <consortium name="DOE Joint Genome Institute"/>
            <consortium name="Mycorrhizal Genomics Consortium"/>
            <person name="Kohler A."/>
            <person name="Kuo A."/>
            <person name="Nagy L.G."/>
            <person name="Floudas D."/>
            <person name="Copeland A."/>
            <person name="Barry K.W."/>
            <person name="Cichocki N."/>
            <person name="Veneault-Fourrey C."/>
            <person name="LaButti K."/>
            <person name="Lindquist E.A."/>
            <person name="Lipzen A."/>
            <person name="Lundell T."/>
            <person name="Morin E."/>
            <person name="Murat C."/>
            <person name="Riley R."/>
            <person name="Ohm R."/>
            <person name="Sun H."/>
            <person name="Tunlid A."/>
            <person name="Henrissat B."/>
            <person name="Grigoriev I.V."/>
            <person name="Hibbett D.S."/>
            <person name="Martin F."/>
        </authorList>
    </citation>
    <scope>NUCLEOTIDE SEQUENCE [LARGE SCALE GENOMIC DNA]</scope>
    <source>
        <strain evidence="3">Foug A</strain>
    </source>
</reference>
<feature type="non-terminal residue" evidence="2">
    <location>
        <position position="1"/>
    </location>
</feature>